<keyword evidence="8" id="KW-1185">Reference proteome</keyword>
<dbReference type="InterPro" id="IPR010998">
    <property type="entry name" value="Integrase_recombinase_N"/>
</dbReference>
<dbReference type="PROSITE" id="PS51898">
    <property type="entry name" value="TYR_RECOMBINASE"/>
    <property type="match status" value="1"/>
</dbReference>
<evidence type="ECO:0000313" key="7">
    <source>
        <dbReference type="EMBL" id="WOF13475.1"/>
    </source>
</evidence>
<dbReference type="Pfam" id="PF00589">
    <property type="entry name" value="Phage_integrase"/>
    <property type="match status" value="1"/>
</dbReference>
<dbReference type="GeneID" id="86892611"/>
<evidence type="ECO:0000313" key="8">
    <source>
        <dbReference type="Proteomes" id="UP001302374"/>
    </source>
</evidence>
<evidence type="ECO:0000259" key="6">
    <source>
        <dbReference type="PROSITE" id="PS51900"/>
    </source>
</evidence>
<dbReference type="PROSITE" id="PS51900">
    <property type="entry name" value="CB"/>
    <property type="match status" value="1"/>
</dbReference>
<dbReference type="InterPro" id="IPR004107">
    <property type="entry name" value="Integrase_SAM-like_N"/>
</dbReference>
<dbReference type="RefSeq" id="WP_118303553.1">
    <property type="nucleotide sequence ID" value="NZ_CANUDH010000013.1"/>
</dbReference>
<dbReference type="PANTHER" id="PTHR30349">
    <property type="entry name" value="PHAGE INTEGRASE-RELATED"/>
    <property type="match status" value="1"/>
</dbReference>
<reference evidence="7 8" key="1">
    <citation type="submission" date="2019-09" db="EMBL/GenBank/DDBJ databases">
        <title>Butyricimonas paravirosa DSM 105722 (=214-4 = JCM 18677 = CCUG 65563).</title>
        <authorList>
            <person name="Le Roy T."/>
            <person name="Cani P.D."/>
        </authorList>
    </citation>
    <scope>NUCLEOTIDE SEQUENCE [LARGE SCALE GENOMIC DNA]</scope>
    <source>
        <strain evidence="7 8">DSM 105722</strain>
    </source>
</reference>
<proteinExistence type="predicted"/>
<dbReference type="Proteomes" id="UP001302374">
    <property type="component" value="Chromosome"/>
</dbReference>
<gene>
    <name evidence="7" type="ORF">F1644_14910</name>
</gene>
<protein>
    <submittedName>
        <fullName evidence="7">Tyrosine-type recombinase/integrase</fullName>
    </submittedName>
</protein>
<dbReference type="InterPro" id="IPR050090">
    <property type="entry name" value="Tyrosine_recombinase_XerCD"/>
</dbReference>
<keyword evidence="2 4" id="KW-0238">DNA-binding</keyword>
<dbReference type="InterPro" id="IPR044068">
    <property type="entry name" value="CB"/>
</dbReference>
<dbReference type="Pfam" id="PF13495">
    <property type="entry name" value="Phage_int_SAM_4"/>
    <property type="match status" value="1"/>
</dbReference>
<dbReference type="InterPro" id="IPR011010">
    <property type="entry name" value="DNA_brk_join_enz"/>
</dbReference>
<feature type="domain" description="Tyr recombinase" evidence="5">
    <location>
        <begin position="207"/>
        <end position="391"/>
    </location>
</feature>
<dbReference type="Gene3D" id="1.10.443.10">
    <property type="entry name" value="Intergrase catalytic core"/>
    <property type="match status" value="1"/>
</dbReference>
<dbReference type="Gene3D" id="1.10.150.130">
    <property type="match status" value="1"/>
</dbReference>
<evidence type="ECO:0000256" key="4">
    <source>
        <dbReference type="PROSITE-ProRule" id="PRU01248"/>
    </source>
</evidence>
<dbReference type="InterPro" id="IPR013762">
    <property type="entry name" value="Integrase-like_cat_sf"/>
</dbReference>
<evidence type="ECO:0000256" key="2">
    <source>
        <dbReference type="ARBA" id="ARBA00023125"/>
    </source>
</evidence>
<organism evidence="7 8">
    <name type="scientific">Butyricimonas paravirosa</name>
    <dbReference type="NCBI Taxonomy" id="1472417"/>
    <lineage>
        <taxon>Bacteria</taxon>
        <taxon>Pseudomonadati</taxon>
        <taxon>Bacteroidota</taxon>
        <taxon>Bacteroidia</taxon>
        <taxon>Bacteroidales</taxon>
        <taxon>Odoribacteraceae</taxon>
        <taxon>Butyricimonas</taxon>
    </lineage>
</organism>
<evidence type="ECO:0000256" key="1">
    <source>
        <dbReference type="ARBA" id="ARBA00022908"/>
    </source>
</evidence>
<keyword evidence="1" id="KW-0229">DNA integration</keyword>
<name>A0ABZ0FY84_9BACT</name>
<evidence type="ECO:0000259" key="5">
    <source>
        <dbReference type="PROSITE" id="PS51898"/>
    </source>
</evidence>
<dbReference type="CDD" id="cd00397">
    <property type="entry name" value="DNA_BRE_C"/>
    <property type="match status" value="1"/>
</dbReference>
<sequence length="403" mass="47981">METKIATKPKLVESPKGWYVYFSVRDHRTGKMRPKKIERGFKECKNKSEKYALADKLIKEYTLKLKQGWVPWHDPESIYEDEINYQFENQKYSSKRKSRNTIRRLFSDFLTERKLSLKKKSYQTYQSKLRIFNQFLERKKYVDFDITAIDNKIIIEFFTELIKTRELDRRSVNNYKIILSAFFNHLLEQKLIYKSPIFNIPKAHKIKDNAPLPILPIDLQSLLSEIKRRDSQLYLACLMQYYCAIRPGNELRTLQIKHLNLWAGIIMISGINGKMRERTINIPDQFLKILISDYKLQNYDKEYFIFGNERKPGEKPVGNNTLRVRFNTIRDELGLNKDYKFYSMKHTGAGFLLDVPGITIKDLQEHLGHTNINSTYHYIKKYRGMTSEKIKHSFPNPFPNEKE</sequence>
<dbReference type="SUPFAM" id="SSF56349">
    <property type="entry name" value="DNA breaking-rejoining enzymes"/>
    <property type="match status" value="1"/>
</dbReference>
<accession>A0ABZ0FY84</accession>
<feature type="domain" description="Core-binding (CB)" evidence="6">
    <location>
        <begin position="100"/>
        <end position="187"/>
    </location>
</feature>
<dbReference type="EMBL" id="CP043839">
    <property type="protein sequence ID" value="WOF13475.1"/>
    <property type="molecule type" value="Genomic_DNA"/>
</dbReference>
<keyword evidence="3" id="KW-0233">DNA recombination</keyword>
<dbReference type="InterPro" id="IPR002104">
    <property type="entry name" value="Integrase_catalytic"/>
</dbReference>
<evidence type="ECO:0000256" key="3">
    <source>
        <dbReference type="ARBA" id="ARBA00023172"/>
    </source>
</evidence>